<dbReference type="GO" id="GO:0003700">
    <property type="term" value="F:DNA-binding transcription factor activity"/>
    <property type="evidence" value="ECO:0007669"/>
    <property type="project" value="InterPro"/>
</dbReference>
<dbReference type="SUPFAM" id="SSF53850">
    <property type="entry name" value="Periplasmic binding protein-like II"/>
    <property type="match status" value="1"/>
</dbReference>
<proteinExistence type="inferred from homology"/>
<dbReference type="RefSeq" id="WP_074589464.1">
    <property type="nucleotide sequence ID" value="NZ_FNEI01000009.1"/>
</dbReference>
<evidence type="ECO:0000256" key="3">
    <source>
        <dbReference type="ARBA" id="ARBA00023125"/>
    </source>
</evidence>
<evidence type="ECO:0000313" key="6">
    <source>
        <dbReference type="Proteomes" id="UP000182130"/>
    </source>
</evidence>
<dbReference type="InterPro" id="IPR005119">
    <property type="entry name" value="LysR_subst-bd"/>
</dbReference>
<dbReference type="GO" id="GO:0003677">
    <property type="term" value="F:DNA binding"/>
    <property type="evidence" value="ECO:0007669"/>
    <property type="project" value="UniProtKB-KW"/>
</dbReference>
<dbReference type="PRINTS" id="PR00039">
    <property type="entry name" value="HTHLYSR"/>
</dbReference>
<evidence type="ECO:0000256" key="4">
    <source>
        <dbReference type="ARBA" id="ARBA00023163"/>
    </source>
</evidence>
<keyword evidence="6" id="KW-1185">Reference proteome</keyword>
<evidence type="ECO:0000256" key="2">
    <source>
        <dbReference type="ARBA" id="ARBA00023015"/>
    </source>
</evidence>
<protein>
    <submittedName>
        <fullName evidence="5">DNA-binding transcriptional regulator, LysR family</fullName>
    </submittedName>
</protein>
<dbReference type="Pfam" id="PF03466">
    <property type="entry name" value="LysR_substrate"/>
    <property type="match status" value="1"/>
</dbReference>
<reference evidence="6" key="1">
    <citation type="submission" date="2016-10" db="EMBL/GenBank/DDBJ databases">
        <authorList>
            <person name="Varghese N."/>
            <person name="Submissions S."/>
        </authorList>
    </citation>
    <scope>NUCLEOTIDE SEQUENCE [LARGE SCALE GENOMIC DNA]</scope>
    <source>
        <strain evidence="6">CGMCC 1.10783</strain>
    </source>
</reference>
<gene>
    <name evidence="5" type="ORF">SAMN05216555_109107</name>
</gene>
<dbReference type="SUPFAM" id="SSF46785">
    <property type="entry name" value="Winged helix' DNA-binding domain"/>
    <property type="match status" value="1"/>
</dbReference>
<name>A0A1G8SS60_9MICC</name>
<dbReference type="STRING" id="1045773.SAMN05216555_109107"/>
<dbReference type="Gene3D" id="3.40.190.10">
    <property type="entry name" value="Periplasmic binding protein-like II"/>
    <property type="match status" value="2"/>
</dbReference>
<dbReference type="OrthoDB" id="4131546at2"/>
<dbReference type="Gene3D" id="1.10.10.10">
    <property type="entry name" value="Winged helix-like DNA-binding domain superfamily/Winged helix DNA-binding domain"/>
    <property type="match status" value="1"/>
</dbReference>
<dbReference type="GO" id="GO:0032993">
    <property type="term" value="C:protein-DNA complex"/>
    <property type="evidence" value="ECO:0007669"/>
    <property type="project" value="TreeGrafter"/>
</dbReference>
<accession>A0A1G8SS60</accession>
<dbReference type="FunFam" id="1.10.10.10:FF:000001">
    <property type="entry name" value="LysR family transcriptional regulator"/>
    <property type="match status" value="1"/>
</dbReference>
<evidence type="ECO:0000256" key="1">
    <source>
        <dbReference type="ARBA" id="ARBA00009437"/>
    </source>
</evidence>
<dbReference type="EMBL" id="FNEI01000009">
    <property type="protein sequence ID" value="SDJ32079.1"/>
    <property type="molecule type" value="Genomic_DNA"/>
</dbReference>
<dbReference type="InterPro" id="IPR000847">
    <property type="entry name" value="LysR_HTH_N"/>
</dbReference>
<comment type="similarity">
    <text evidence="1">Belongs to the LysR transcriptional regulatory family.</text>
</comment>
<dbReference type="PANTHER" id="PTHR30346">
    <property type="entry name" value="TRANSCRIPTIONAL DUAL REGULATOR HCAR-RELATED"/>
    <property type="match status" value="1"/>
</dbReference>
<dbReference type="Proteomes" id="UP000182130">
    <property type="component" value="Unassembled WGS sequence"/>
</dbReference>
<keyword evidence="3 5" id="KW-0238">DNA-binding</keyword>
<dbReference type="AlphaFoldDB" id="A0A1G8SS60"/>
<organism evidence="5 6">
    <name type="scientific">Arthrobacter cupressi</name>
    <dbReference type="NCBI Taxonomy" id="1045773"/>
    <lineage>
        <taxon>Bacteria</taxon>
        <taxon>Bacillati</taxon>
        <taxon>Actinomycetota</taxon>
        <taxon>Actinomycetes</taxon>
        <taxon>Micrococcales</taxon>
        <taxon>Micrococcaceae</taxon>
        <taxon>Arthrobacter</taxon>
    </lineage>
</organism>
<keyword evidence="4" id="KW-0804">Transcription</keyword>
<dbReference type="InterPro" id="IPR036390">
    <property type="entry name" value="WH_DNA-bd_sf"/>
</dbReference>
<evidence type="ECO:0000313" key="5">
    <source>
        <dbReference type="EMBL" id="SDJ32079.1"/>
    </source>
</evidence>
<dbReference type="InterPro" id="IPR036388">
    <property type="entry name" value="WH-like_DNA-bd_sf"/>
</dbReference>
<dbReference type="PANTHER" id="PTHR30346:SF29">
    <property type="entry name" value="LYSR SUBSTRATE-BINDING"/>
    <property type="match status" value="1"/>
</dbReference>
<dbReference type="PROSITE" id="PS50931">
    <property type="entry name" value="HTH_LYSR"/>
    <property type="match status" value="1"/>
</dbReference>
<dbReference type="Pfam" id="PF00126">
    <property type="entry name" value="HTH_1"/>
    <property type="match status" value="1"/>
</dbReference>
<sequence>MRLVKGNLNIINLRTLQMVINTGSHTAAAKKLGYTTSAVSQQIAALEKALGVDLFERGPRSLWPTPAGLAMSSHADVILRQVARAEDEMHAYASGSQGSLRIGASGTAAAQLVPRALSRLAMRYATADISVEDISLQKGLANSVLEGLTDLGIIYEYSRVPIPRPEGLVLQPLLDEELVVISAAHSAGKTGDKVPLEDFARENWITNEAGSAGAENFLESCQQAGFEPNIGFHSNDFDVIRGLVKETIGIALVPALALGIDRGIAFHRLTDPPRRKIHVAYRASDMNPLLGVTISALREAAEDFIDWTTDAFEVHLDQPVASILAE</sequence>
<keyword evidence="2" id="KW-0805">Transcription regulation</keyword>